<feature type="region of interest" description="Disordered" evidence="2">
    <location>
        <begin position="173"/>
        <end position="265"/>
    </location>
</feature>
<accession>A0AAD7Y8Q1</accession>
<feature type="compositionally biased region" description="Basic and acidic residues" evidence="2">
    <location>
        <begin position="304"/>
        <end position="314"/>
    </location>
</feature>
<evidence type="ECO:0000313" key="3">
    <source>
        <dbReference type="EMBL" id="KAJ8706753.1"/>
    </source>
</evidence>
<name>A0AAD7Y8Q1_MYTSE</name>
<gene>
    <name evidence="3" type="ORF">PYW07_012831</name>
</gene>
<dbReference type="EMBL" id="JARGEI010000028">
    <property type="protein sequence ID" value="KAJ8706753.1"/>
    <property type="molecule type" value="Genomic_DNA"/>
</dbReference>
<dbReference type="Proteomes" id="UP001231518">
    <property type="component" value="Chromosome 30"/>
</dbReference>
<organism evidence="3 4">
    <name type="scientific">Mythimna separata</name>
    <name type="common">Oriental armyworm</name>
    <name type="synonym">Pseudaletia separata</name>
    <dbReference type="NCBI Taxonomy" id="271217"/>
    <lineage>
        <taxon>Eukaryota</taxon>
        <taxon>Metazoa</taxon>
        <taxon>Ecdysozoa</taxon>
        <taxon>Arthropoda</taxon>
        <taxon>Hexapoda</taxon>
        <taxon>Insecta</taxon>
        <taxon>Pterygota</taxon>
        <taxon>Neoptera</taxon>
        <taxon>Endopterygota</taxon>
        <taxon>Lepidoptera</taxon>
        <taxon>Glossata</taxon>
        <taxon>Ditrysia</taxon>
        <taxon>Noctuoidea</taxon>
        <taxon>Noctuidae</taxon>
        <taxon>Noctuinae</taxon>
        <taxon>Hadenini</taxon>
        <taxon>Mythimna</taxon>
    </lineage>
</organism>
<feature type="region of interest" description="Disordered" evidence="2">
    <location>
        <begin position="458"/>
        <end position="510"/>
    </location>
</feature>
<sequence length="634" mass="74430">MENDELRKYIDEKFDLIKEKPVSFIKDKVNEVAEKVTNKTYDKNANKLLDYINSMYKADDRGKFRKVLTDLKSLGSSNHVKSKNELVKKIRYGIWTIIFNHYMNLNDDEKRDLKNEIAEYLKGITKVRSPNFKAKVVAHELTARDENTVIFKSKNHNNEVEKSKTPKIIEPETTLVKKTTENKRQSIVRRRATEDLSETFESTHEGRSSHQLILTSESSESTHENTRPRSLISRDSQEGHFSDTSTDTTSDESTRSSFAGVSREQRRRLNAPVYEALYIEDFYKTTEKPTVFYRSDVDWKVEEGRSVDSRDRVPAARRNSKSRQRRRTPHPAEAQTRRFFKRHFGTTSRHLKYNNLNNSRPRDLRRSIAPPLPGEQLSLEVFERMRRKREKTLAKHYSFVKSNSILKRGLKDYVKRRKNLAKKIDELKKIYEDNQRSKMNGTTYNGNEKVNELKKIYENNQRSKDNDTSYDVDDMKSKIDENKPQESEDSKETAVSEKQSYTHNARAQTEENEIIEEKTEEADKKDEIIVEDTERTDKRTDVLNKYLENVIIEAVKTDDRHTLKRKKSKKVKNENKETTNTENTDTEYKYSTNSEITQLYNFRAIKIPVFIELLTTTKKKEFSKSTTNVDNAIL</sequence>
<feature type="coiled-coil region" evidence="1">
    <location>
        <begin position="410"/>
        <end position="437"/>
    </location>
</feature>
<dbReference type="AlphaFoldDB" id="A0AAD7Y8Q1"/>
<feature type="compositionally biased region" description="Basic and acidic residues" evidence="2">
    <location>
        <begin position="458"/>
        <end position="495"/>
    </location>
</feature>
<keyword evidence="1" id="KW-0175">Coiled coil</keyword>
<feature type="compositionally biased region" description="Basic residues" evidence="2">
    <location>
        <begin position="318"/>
        <end position="329"/>
    </location>
</feature>
<feature type="region of interest" description="Disordered" evidence="2">
    <location>
        <begin position="565"/>
        <end position="585"/>
    </location>
</feature>
<evidence type="ECO:0000256" key="1">
    <source>
        <dbReference type="SAM" id="Coils"/>
    </source>
</evidence>
<feature type="region of interest" description="Disordered" evidence="2">
    <location>
        <begin position="304"/>
        <end position="335"/>
    </location>
</feature>
<keyword evidence="4" id="KW-1185">Reference proteome</keyword>
<feature type="compositionally biased region" description="Polar residues" evidence="2">
    <location>
        <begin position="496"/>
        <end position="507"/>
    </location>
</feature>
<evidence type="ECO:0000256" key="2">
    <source>
        <dbReference type="SAM" id="MobiDB-lite"/>
    </source>
</evidence>
<reference evidence="3" key="1">
    <citation type="submission" date="2023-03" db="EMBL/GenBank/DDBJ databases">
        <title>Chromosome-level genomes of two armyworms, Mythimna separata and Mythimna loreyi, provide insights into the biosynthesis and reception of sex pheromones.</title>
        <authorList>
            <person name="Zhao H."/>
        </authorList>
    </citation>
    <scope>NUCLEOTIDE SEQUENCE</scope>
    <source>
        <strain evidence="3">BeijingLab</strain>
        <tissue evidence="3">Pupa</tissue>
    </source>
</reference>
<comment type="caution">
    <text evidence="3">The sequence shown here is derived from an EMBL/GenBank/DDBJ whole genome shotgun (WGS) entry which is preliminary data.</text>
</comment>
<proteinExistence type="predicted"/>
<protein>
    <submittedName>
        <fullName evidence="3">Uncharacterized protein</fullName>
    </submittedName>
</protein>
<evidence type="ECO:0000313" key="4">
    <source>
        <dbReference type="Proteomes" id="UP001231518"/>
    </source>
</evidence>